<dbReference type="Proteomes" id="UP000053815">
    <property type="component" value="Unassembled WGS sequence"/>
</dbReference>
<evidence type="ECO:0000313" key="2">
    <source>
        <dbReference type="Proteomes" id="UP000053815"/>
    </source>
</evidence>
<gene>
    <name evidence="1" type="ORF">MAM1_0668d11100</name>
</gene>
<reference evidence="1" key="1">
    <citation type="submission" date="2014-09" db="EMBL/GenBank/DDBJ databases">
        <title>Draft genome sequence of an oleaginous Mucoromycotina fungus Mucor ambiguus NBRC6742.</title>
        <authorList>
            <person name="Takeda I."/>
            <person name="Yamane N."/>
            <person name="Morita T."/>
            <person name="Tamano K."/>
            <person name="Machida M."/>
            <person name="Baker S."/>
            <person name="Koike H."/>
        </authorList>
    </citation>
    <scope>NUCLEOTIDE SEQUENCE</scope>
    <source>
        <strain evidence="1">NBRC 6742</strain>
    </source>
</reference>
<name>A0A0C9LZ04_9FUNG</name>
<accession>A0A0C9LZ04</accession>
<keyword evidence="2" id="KW-1185">Reference proteome</keyword>
<sequence>MPKSRLKQPTLDGLRSAHTLNNATREAHNIPEGVLAGEVAHWKDMEKLVSDYFSNVRNPTRRWSDLYNSVKRSLMNLKDCSSNLKVDLLLARYASKVDSYIADPDVKQNFQDEFKSSLLAHDLAISRDRALAQGRVTGNILSELGAQQLASEAGTMMETPQDDESDVNSDPFSPSDATHVTIVKGNSVYQLQTPSKNVVSPNKPALQTEDVQVLKSIADICINASSRKTCSHDLLQLSNSVISKRREYNSLRALQVFGLANECISLQDRAAIDDSLANIIAGDKADPIISSYIKKTISEFALSSQRVSPYTNDDERTIYIEIGVNKKHLDGIGVMVEEDVSWLLIESSGYGKEQNYVHSIDDCIKNIKNGTDSLKFIMSKYKNASISTMKKVKIYSVQIIQTRMSLICYQLKNGQKWSCHECLDAEMPLQWSKRSLLLPVWEMFAFLHEELIEQGKVHADLLKENLGITNVESDKITSLFDVSL</sequence>
<evidence type="ECO:0000313" key="1">
    <source>
        <dbReference type="EMBL" id="GAN11535.1"/>
    </source>
</evidence>
<organism evidence="1">
    <name type="scientific">Mucor ambiguus</name>
    <dbReference type="NCBI Taxonomy" id="91626"/>
    <lineage>
        <taxon>Eukaryota</taxon>
        <taxon>Fungi</taxon>
        <taxon>Fungi incertae sedis</taxon>
        <taxon>Mucoromycota</taxon>
        <taxon>Mucoromycotina</taxon>
        <taxon>Mucoromycetes</taxon>
        <taxon>Mucorales</taxon>
        <taxon>Mucorineae</taxon>
        <taxon>Mucoraceae</taxon>
        <taxon>Mucor</taxon>
    </lineage>
</organism>
<proteinExistence type="predicted"/>
<dbReference type="AlphaFoldDB" id="A0A0C9LZ04"/>
<protein>
    <submittedName>
        <fullName evidence="1">Uncharacterized protein</fullName>
    </submittedName>
</protein>
<dbReference type="OrthoDB" id="2212118at2759"/>
<dbReference type="EMBL" id="DF836957">
    <property type="protein sequence ID" value="GAN11535.1"/>
    <property type="molecule type" value="Genomic_DNA"/>
</dbReference>